<accession>S4XBD1</accession>
<protein>
    <recommendedName>
        <fullName evidence="7">GtrA/DPMS transmembrane domain-containing protein</fullName>
    </recommendedName>
</protein>
<comment type="similarity">
    <text evidence="2">Belongs to the GtrA family.</text>
</comment>
<dbReference type="HOGENOM" id="CLU_083873_3_1_11"/>
<dbReference type="Pfam" id="PF04138">
    <property type="entry name" value="GtrA_DPMS_TM"/>
    <property type="match status" value="1"/>
</dbReference>
<evidence type="ECO:0000259" key="7">
    <source>
        <dbReference type="Pfam" id="PF04138"/>
    </source>
</evidence>
<feature type="transmembrane region" description="Helical" evidence="6">
    <location>
        <begin position="12"/>
        <end position="29"/>
    </location>
</feature>
<evidence type="ECO:0000256" key="3">
    <source>
        <dbReference type="ARBA" id="ARBA00022692"/>
    </source>
</evidence>
<evidence type="ECO:0000256" key="4">
    <source>
        <dbReference type="ARBA" id="ARBA00022989"/>
    </source>
</evidence>
<evidence type="ECO:0000256" key="5">
    <source>
        <dbReference type="ARBA" id="ARBA00023136"/>
    </source>
</evidence>
<dbReference type="GO" id="GO:0005886">
    <property type="term" value="C:plasma membrane"/>
    <property type="evidence" value="ECO:0007669"/>
    <property type="project" value="TreeGrafter"/>
</dbReference>
<dbReference type="RefSeq" id="WP_020440139.1">
    <property type="nucleotide sequence ID" value="NC_021663.1"/>
</dbReference>
<feature type="transmembrane region" description="Helical" evidence="6">
    <location>
        <begin position="114"/>
        <end position="136"/>
    </location>
</feature>
<keyword evidence="4 6" id="KW-1133">Transmembrane helix</keyword>
<dbReference type="PATRIC" id="fig|1200352.3.peg.114"/>
<name>S4XBD1_9CORY</name>
<dbReference type="InterPro" id="IPR051401">
    <property type="entry name" value="GtrA_CellWall_Glycosyl"/>
</dbReference>
<dbReference type="PANTHER" id="PTHR38459">
    <property type="entry name" value="PROPHAGE BACTOPRENOL-LINKED GLUCOSE TRANSLOCASE HOMOLOG"/>
    <property type="match status" value="1"/>
</dbReference>
<organism evidence="8 9">
    <name type="scientific">Corynebacterium terpenotabidum Y-11</name>
    <dbReference type="NCBI Taxonomy" id="1200352"/>
    <lineage>
        <taxon>Bacteria</taxon>
        <taxon>Bacillati</taxon>
        <taxon>Actinomycetota</taxon>
        <taxon>Actinomycetes</taxon>
        <taxon>Mycobacteriales</taxon>
        <taxon>Corynebacteriaceae</taxon>
        <taxon>Corynebacterium</taxon>
    </lineage>
</organism>
<reference evidence="8 9" key="1">
    <citation type="submission" date="2012-06" db="EMBL/GenBank/DDBJ databases">
        <title>Complete genome sequence of Corynebacterium terpenotabidum Y-11 (=DSM 44721).</title>
        <authorList>
            <person name="Ruckert C."/>
            <person name="Albersmeier A."/>
            <person name="Al-Dilaimi A."/>
            <person name="Szczepanowski R."/>
            <person name="Kalinowski J."/>
        </authorList>
    </citation>
    <scope>NUCLEOTIDE SEQUENCE [LARGE SCALE GENOMIC DNA]</scope>
    <source>
        <strain evidence="8 9">Y-11</strain>
    </source>
</reference>
<feature type="transmembrane region" description="Helical" evidence="6">
    <location>
        <begin position="83"/>
        <end position="102"/>
    </location>
</feature>
<dbReference type="Proteomes" id="UP000014809">
    <property type="component" value="Chromosome"/>
</dbReference>
<dbReference type="KEGG" id="cter:A606_00595"/>
<evidence type="ECO:0000256" key="6">
    <source>
        <dbReference type="SAM" id="Phobius"/>
    </source>
</evidence>
<dbReference type="eggNOG" id="COG2246">
    <property type="taxonomic scope" value="Bacteria"/>
</dbReference>
<dbReference type="PANTHER" id="PTHR38459:SF6">
    <property type="entry name" value="ARABINOGALACTAN BIOSYNTHESIS RECRUITING PROTEIN RV3789"/>
    <property type="match status" value="1"/>
</dbReference>
<dbReference type="OrthoDB" id="3828151at2"/>
<evidence type="ECO:0000256" key="2">
    <source>
        <dbReference type="ARBA" id="ARBA00009399"/>
    </source>
</evidence>
<proteinExistence type="inferred from homology"/>
<dbReference type="InterPro" id="IPR007267">
    <property type="entry name" value="GtrA_DPMS_TM"/>
</dbReference>
<dbReference type="STRING" id="1200352.A606_00595"/>
<feature type="domain" description="GtrA/DPMS transmembrane" evidence="7">
    <location>
        <begin position="18"/>
        <end position="137"/>
    </location>
</feature>
<keyword evidence="5 6" id="KW-0472">Membrane</keyword>
<comment type="subcellular location">
    <subcellularLocation>
        <location evidence="1">Membrane</location>
        <topology evidence="1">Multi-pass membrane protein</topology>
    </subcellularLocation>
</comment>
<gene>
    <name evidence="8" type="ORF">A606_00595</name>
</gene>
<dbReference type="GO" id="GO:0000271">
    <property type="term" value="P:polysaccharide biosynthetic process"/>
    <property type="evidence" value="ECO:0007669"/>
    <property type="project" value="InterPro"/>
</dbReference>
<evidence type="ECO:0000256" key="1">
    <source>
        <dbReference type="ARBA" id="ARBA00004141"/>
    </source>
</evidence>
<evidence type="ECO:0000313" key="8">
    <source>
        <dbReference type="EMBL" id="AGP29774.1"/>
    </source>
</evidence>
<keyword evidence="9" id="KW-1185">Reference proteome</keyword>
<evidence type="ECO:0000313" key="9">
    <source>
        <dbReference type="Proteomes" id="UP000014809"/>
    </source>
</evidence>
<sequence length="140" mass="15552">MSAEGVVVRVPLATQLFRFICTGVVGAVVDFGSTYLLSLVGLSHAGSKTVGFILGTITAYVINRRWTFQAAPSRRRFVATMGIYLLTYLVQLGLFLVCIPWLEDHGFSDFWTQAISFVIAQGTATVLNFIIQRWVIFRVV</sequence>
<keyword evidence="3 6" id="KW-0812">Transmembrane</keyword>
<dbReference type="AlphaFoldDB" id="S4XBD1"/>
<feature type="transmembrane region" description="Helical" evidence="6">
    <location>
        <begin position="35"/>
        <end position="62"/>
    </location>
</feature>
<dbReference type="EMBL" id="CP003696">
    <property type="protein sequence ID" value="AGP29774.1"/>
    <property type="molecule type" value="Genomic_DNA"/>
</dbReference>